<name>G7YX87_CLOSI</name>
<dbReference type="EMBL" id="DF144850">
    <property type="protein sequence ID" value="GAA57567.1"/>
    <property type="molecule type" value="Genomic_DNA"/>
</dbReference>
<keyword evidence="3" id="KW-1185">Reference proteome</keyword>
<protein>
    <submittedName>
        <fullName evidence="2">Uncharacterized protein</fullName>
    </submittedName>
</protein>
<sequence>MKIHIVILSDAAGLKHPSSQNRTSLSSDRRIQSIGMEFLSAAGGRTVVLKLKAGIAQVLDLLELLEMSNDEKSRFTTRFRQPMVLSTKSSTGPLATRRPVIRDWIEEKFEQTKRVGTDRLCTPCPRAPIKVVNNARSVYQCCNVDLCLGVSSDPAVGVTQAATTTITLVNTASSTTAAGTENPSMSSSKTQAQSMEPSAQTENQILESRLLKYWDRISPDRYYTMDNLLHMASKRLEFGVYNSNYIGSETLPEYLHRHPAVTPFRCPAAMLPEGSKRAGILPGCPNLDRGSQEAEVGFQPRAFRLIEIVKTLNGQNYTSFKKFVSSSYGIEFLAKYSCNDHVGIKVLVLHTVCRPWIEIVVSESGIFVGCESLLWEITSGTTSWYRSRKAQLLRSVNLPNTSSSSDTTARIKDRSYKLAVRSISSFGNRILNSIILKHYLLGVGWTLTNRNVLSTRHTGTRRFWTIVSLLMSRQSLDNLQHVTRYHPNGIGVVKNITRYMSDLGNSIAMMLLLVLSHVIHLIHQFVIKGPFYPVVIRYPTTPFGSNIGDSLIRRFGIVVLFKSAVSGPNDVHFHQSQ</sequence>
<evidence type="ECO:0000313" key="3">
    <source>
        <dbReference type="Proteomes" id="UP000008909"/>
    </source>
</evidence>
<organism evidence="2 3">
    <name type="scientific">Clonorchis sinensis</name>
    <name type="common">Chinese liver fluke</name>
    <dbReference type="NCBI Taxonomy" id="79923"/>
    <lineage>
        <taxon>Eukaryota</taxon>
        <taxon>Metazoa</taxon>
        <taxon>Spiralia</taxon>
        <taxon>Lophotrochozoa</taxon>
        <taxon>Platyhelminthes</taxon>
        <taxon>Trematoda</taxon>
        <taxon>Digenea</taxon>
        <taxon>Opisthorchiida</taxon>
        <taxon>Opisthorchiata</taxon>
        <taxon>Opisthorchiidae</taxon>
        <taxon>Clonorchis</taxon>
    </lineage>
</organism>
<dbReference type="AlphaFoldDB" id="G7YX87"/>
<proteinExistence type="predicted"/>
<evidence type="ECO:0000256" key="1">
    <source>
        <dbReference type="SAM" id="MobiDB-lite"/>
    </source>
</evidence>
<reference evidence="2" key="1">
    <citation type="journal article" date="2011" name="Genome Biol.">
        <title>The draft genome of the carcinogenic human liver fluke Clonorchis sinensis.</title>
        <authorList>
            <person name="Wang X."/>
            <person name="Chen W."/>
            <person name="Huang Y."/>
            <person name="Sun J."/>
            <person name="Men J."/>
            <person name="Liu H."/>
            <person name="Luo F."/>
            <person name="Guo L."/>
            <person name="Lv X."/>
            <person name="Deng C."/>
            <person name="Zhou C."/>
            <person name="Fan Y."/>
            <person name="Li X."/>
            <person name="Huang L."/>
            <person name="Hu Y."/>
            <person name="Liang C."/>
            <person name="Hu X."/>
            <person name="Xu J."/>
            <person name="Yu X."/>
        </authorList>
    </citation>
    <scope>NUCLEOTIDE SEQUENCE [LARGE SCALE GENOMIC DNA]</scope>
    <source>
        <strain evidence="2">Henan</strain>
    </source>
</reference>
<dbReference type="Proteomes" id="UP000008909">
    <property type="component" value="Unassembled WGS sequence"/>
</dbReference>
<accession>G7YX87</accession>
<evidence type="ECO:0000313" key="2">
    <source>
        <dbReference type="EMBL" id="GAA57567.1"/>
    </source>
</evidence>
<reference key="2">
    <citation type="submission" date="2011-10" db="EMBL/GenBank/DDBJ databases">
        <title>The genome and transcriptome sequence of Clonorchis sinensis provide insights into the carcinogenic liver fluke.</title>
        <authorList>
            <person name="Wang X."/>
            <person name="Huang Y."/>
            <person name="Chen W."/>
            <person name="Liu H."/>
            <person name="Guo L."/>
            <person name="Chen Y."/>
            <person name="Luo F."/>
            <person name="Zhou W."/>
            <person name="Sun J."/>
            <person name="Mao Q."/>
            <person name="Liang P."/>
            <person name="Zhou C."/>
            <person name="Tian Y."/>
            <person name="Men J."/>
            <person name="Lv X."/>
            <person name="Huang L."/>
            <person name="Zhou J."/>
            <person name="Hu Y."/>
            <person name="Li R."/>
            <person name="Zhang F."/>
            <person name="Lei H."/>
            <person name="Li X."/>
            <person name="Hu X."/>
            <person name="Liang C."/>
            <person name="Xu J."/>
            <person name="Wu Z."/>
            <person name="Yu X."/>
        </authorList>
    </citation>
    <scope>NUCLEOTIDE SEQUENCE</scope>
    <source>
        <strain>Henan</strain>
    </source>
</reference>
<feature type="region of interest" description="Disordered" evidence="1">
    <location>
        <begin position="175"/>
        <end position="198"/>
    </location>
</feature>
<gene>
    <name evidence="2" type="ORF">CLF_112902</name>
</gene>